<dbReference type="GO" id="GO:0009847">
    <property type="term" value="P:spore germination"/>
    <property type="evidence" value="ECO:0007669"/>
    <property type="project" value="InterPro"/>
</dbReference>
<dbReference type="PANTHER" id="PTHR22550">
    <property type="entry name" value="SPORE GERMINATION PROTEIN"/>
    <property type="match status" value="1"/>
</dbReference>
<evidence type="ECO:0000256" key="1">
    <source>
        <dbReference type="ARBA" id="ARBA00004141"/>
    </source>
</evidence>
<dbReference type="EMBL" id="CP002183">
    <property type="protein sequence ID" value="ADM37871.1"/>
    <property type="molecule type" value="Genomic_DNA"/>
</dbReference>
<keyword evidence="5" id="KW-0472">Membrane</keyword>
<dbReference type="Pfam" id="PF03323">
    <property type="entry name" value="GerA"/>
    <property type="match status" value="1"/>
</dbReference>
<name>E0TVU5_BACSH</name>
<comment type="subcellular location">
    <subcellularLocation>
        <location evidence="1">Membrane</location>
        <topology evidence="1">Multi-pass membrane protein</topology>
    </subcellularLocation>
</comment>
<dbReference type="AlphaFoldDB" id="E0TVU5"/>
<evidence type="ECO:0000256" key="2">
    <source>
        <dbReference type="ARBA" id="ARBA00005278"/>
    </source>
</evidence>
<accession>E0TVU5</accession>
<sequence>MTSLKHDEDVHHAFLGIEIDHLPESGYVEKLIEDNYLSPFPLVQSTERPDRVISGLMEGRVAILLDGKPFVLLVPVTFSMVLQSPEDYDERWFPSSLIRLWNG</sequence>
<dbReference type="HOGENOM" id="CLU_2258130_0_0_9"/>
<evidence type="ECO:0000313" key="6">
    <source>
        <dbReference type="EMBL" id="ADM37871.1"/>
    </source>
</evidence>
<organism evidence="6 7">
    <name type="scientific">Bacillus spizizenii (strain ATCC 23059 / NRRL B-14472 / W23)</name>
    <name type="common">Bacillus subtilis subsp. spizizenii</name>
    <dbReference type="NCBI Taxonomy" id="655816"/>
    <lineage>
        <taxon>Bacteria</taxon>
        <taxon>Bacillati</taxon>
        <taxon>Bacillota</taxon>
        <taxon>Bacilli</taxon>
        <taxon>Bacillales</taxon>
        <taxon>Bacillaceae</taxon>
        <taxon>Bacillus</taxon>
    </lineage>
</organism>
<dbReference type="InterPro" id="IPR004995">
    <property type="entry name" value="Spore_Ger"/>
</dbReference>
<keyword evidence="3" id="KW-0812">Transmembrane</keyword>
<dbReference type="InterPro" id="IPR050768">
    <property type="entry name" value="UPF0353/GerABKA_families"/>
</dbReference>
<evidence type="ECO:0000256" key="3">
    <source>
        <dbReference type="ARBA" id="ARBA00022692"/>
    </source>
</evidence>
<dbReference type="PANTHER" id="PTHR22550:SF5">
    <property type="entry name" value="LEUCINE ZIPPER PROTEIN 4"/>
    <property type="match status" value="1"/>
</dbReference>
<evidence type="ECO:0000256" key="5">
    <source>
        <dbReference type="ARBA" id="ARBA00023136"/>
    </source>
</evidence>
<reference evidence="6 7" key="2">
    <citation type="journal article" date="2011" name="Microbiology">
        <title>The genome sequence of Bacillus subtilis subsp. spizizenii W23: insights into speciation within the B. subtilis complex and into the history of B. subtilis genetics.</title>
        <authorList>
            <person name="Zeigler D.R."/>
        </authorList>
    </citation>
    <scope>NUCLEOTIDE SEQUENCE [LARGE SCALE GENOMIC DNA]</scope>
    <source>
        <strain evidence="7">ATCC 23059 / NRRL B-14472 / W23</strain>
    </source>
</reference>
<dbReference type="GO" id="GO:0016020">
    <property type="term" value="C:membrane"/>
    <property type="evidence" value="ECO:0007669"/>
    <property type="project" value="UniProtKB-SubCell"/>
</dbReference>
<protein>
    <submittedName>
        <fullName evidence="6">Putative spore germination protein</fullName>
    </submittedName>
</protein>
<comment type="similarity">
    <text evidence="2">Belongs to the GerABKA family.</text>
</comment>
<evidence type="ECO:0000313" key="7">
    <source>
        <dbReference type="Proteomes" id="UP000002233"/>
    </source>
</evidence>
<reference key="1">
    <citation type="submission" date="2010-08" db="EMBL/GenBank/DDBJ databases">
        <authorList>
            <person name="Zeigler D.R."/>
        </authorList>
    </citation>
    <scope>NUCLEOTIDE SEQUENCE</scope>
    <source>
        <strain>W23</strain>
    </source>
</reference>
<proteinExistence type="inferred from homology"/>
<dbReference type="Proteomes" id="UP000002233">
    <property type="component" value="Chromosome"/>
</dbReference>
<gene>
    <name evidence="6" type="primary">yndD</name>
    <name evidence="6" type="ordered locus">BSUW23_09125</name>
</gene>
<evidence type="ECO:0000256" key="4">
    <source>
        <dbReference type="ARBA" id="ARBA00022989"/>
    </source>
</evidence>
<keyword evidence="4" id="KW-1133">Transmembrane helix</keyword>
<dbReference type="KEGG" id="bss:BSUW23_09125"/>